<protein>
    <submittedName>
        <fullName evidence="2">Uncharacterized protein</fullName>
    </submittedName>
</protein>
<accession>S9P1R9</accession>
<reference evidence="2" key="1">
    <citation type="submission" date="2013-05" db="EMBL/GenBank/DDBJ databases">
        <title>Genome assembly of Cystobacter fuscus DSM 2262.</title>
        <authorList>
            <person name="Sharma G."/>
            <person name="Khatri I."/>
            <person name="Kaur C."/>
            <person name="Mayilraj S."/>
            <person name="Subramanian S."/>
        </authorList>
    </citation>
    <scope>NUCLEOTIDE SEQUENCE [LARGE SCALE GENOMIC DNA]</scope>
    <source>
        <strain evidence="2">DSM 2262</strain>
    </source>
</reference>
<dbReference type="EMBL" id="ANAH02000024">
    <property type="protein sequence ID" value="EPX58420.1"/>
    <property type="molecule type" value="Genomic_DNA"/>
</dbReference>
<evidence type="ECO:0000256" key="1">
    <source>
        <dbReference type="SAM" id="MobiDB-lite"/>
    </source>
</evidence>
<evidence type="ECO:0000313" key="3">
    <source>
        <dbReference type="Proteomes" id="UP000011682"/>
    </source>
</evidence>
<evidence type="ECO:0000313" key="2">
    <source>
        <dbReference type="EMBL" id="EPX58420.1"/>
    </source>
</evidence>
<feature type="region of interest" description="Disordered" evidence="1">
    <location>
        <begin position="1"/>
        <end position="20"/>
    </location>
</feature>
<comment type="caution">
    <text evidence="2">The sequence shown here is derived from an EMBL/GenBank/DDBJ whole genome shotgun (WGS) entry which is preliminary data.</text>
</comment>
<dbReference type="Proteomes" id="UP000011682">
    <property type="component" value="Unassembled WGS sequence"/>
</dbReference>
<name>S9P1R9_CYSF2</name>
<proteinExistence type="predicted"/>
<dbReference type="AlphaFoldDB" id="S9P1R9"/>
<keyword evidence="3" id="KW-1185">Reference proteome</keyword>
<sequence>MFPAQSVRVDGDGRAGYPPPGAIPAFEELVAGRVLKRLDGFER</sequence>
<gene>
    <name evidence="2" type="ORF">D187_003892</name>
</gene>
<organism evidence="2 3">
    <name type="scientific">Cystobacter fuscus (strain ATCC 25194 / DSM 2262 / NBRC 100088 / M29)</name>
    <dbReference type="NCBI Taxonomy" id="1242864"/>
    <lineage>
        <taxon>Bacteria</taxon>
        <taxon>Pseudomonadati</taxon>
        <taxon>Myxococcota</taxon>
        <taxon>Myxococcia</taxon>
        <taxon>Myxococcales</taxon>
        <taxon>Cystobacterineae</taxon>
        <taxon>Archangiaceae</taxon>
        <taxon>Cystobacter</taxon>
    </lineage>
</organism>